<reference evidence="2 3" key="1">
    <citation type="submission" date="2022-09" db="EMBL/GenBank/DDBJ databases">
        <authorList>
            <person name="Palmer J.M."/>
        </authorList>
    </citation>
    <scope>NUCLEOTIDE SEQUENCE [LARGE SCALE GENOMIC DNA]</scope>
    <source>
        <strain evidence="2 3">DSM 7382</strain>
    </source>
</reference>
<dbReference type="EMBL" id="JASBNA010000002">
    <property type="protein sequence ID" value="KAK7694414.1"/>
    <property type="molecule type" value="Genomic_DNA"/>
</dbReference>
<accession>A0AAW0GTN7</accession>
<comment type="caution">
    <text evidence="2">The sequence shown here is derived from an EMBL/GenBank/DDBJ whole genome shotgun (WGS) entry which is preliminary data.</text>
</comment>
<evidence type="ECO:0000313" key="2">
    <source>
        <dbReference type="EMBL" id="KAK7694414.1"/>
    </source>
</evidence>
<feature type="domain" description="Nucleolar 27S pre-rRNA processing Urb2/Npa2 C-terminal" evidence="1">
    <location>
        <begin position="434"/>
        <end position="663"/>
    </location>
</feature>
<proteinExistence type="predicted"/>
<name>A0AAW0GTN7_9APHY</name>
<sequence length="664" mass="75069">MQNFGNCRNSEMHSSLFLMNVPHLSMTRYTQMPVSSLRTQNVKAADPGRIICQAVYDILLYAPVEYLPRNVRTDLLRRAMAADVSIGKSARDVPLHPEQQKRLVSLRAFIRRTFAHIGVVEHNAMIRYTNYLMGSSSLPVDDIAFNRVTLDLIELHLRSLLLFAEKGDETDLVELIKIFTTGFEFVDSRMINGLPERSLVLFIDMVLSKYRTSDLKVNIVDALGNMEMTMYPLFYERLTHLESKIRGPPSHELMEMEDSLNVWHRLLLLRSWLSREGFSKMFLGQKLARQFLDEVSSASNSSGVANAILSICLVEIHFINERAEQLQFMVAIYLAFRLKCRNALGNNRLDDGFSIACKMLSVQDFSDVLDLVIDGLAKQGLEKTSLCDLIHLSGILVHDAPEGTLKITQEHVNRALNIFVNCSQYTTDTELIRHVVEFVAKYFNDRPAAIKSSHVSLTWALLGSCLAGASSHEEQTNRQIYQDAVSILSTLIRLRRDLILPSLPLLCVMLSRLIVCLKSMFPNLGARQSNLVSNTLPQWISPHKPLGNDESKALARLFTTLTTKTIIRTHNTSTTDTQKADSLARPLSKHISVVLKAYVDTLTDPLCILPSEMRRELEPGLFALCEIIGEQYRDAMMVTLDTAGKAVMKGLWREYEKQRYVGKG</sequence>
<dbReference type="Pfam" id="PF10441">
    <property type="entry name" value="Urb2"/>
    <property type="match status" value="1"/>
</dbReference>
<dbReference type="Proteomes" id="UP001385951">
    <property type="component" value="Unassembled WGS sequence"/>
</dbReference>
<dbReference type="InterPro" id="IPR018849">
    <property type="entry name" value="Urb2/Npa2_C"/>
</dbReference>
<protein>
    <recommendedName>
        <fullName evidence="1">Nucleolar 27S pre-rRNA processing Urb2/Npa2 C-terminal domain-containing protein</fullName>
    </recommendedName>
</protein>
<dbReference type="AlphaFoldDB" id="A0AAW0GTN7"/>
<gene>
    <name evidence="2" type="ORF">QCA50_001600</name>
</gene>
<organism evidence="2 3">
    <name type="scientific">Cerrena zonata</name>
    <dbReference type="NCBI Taxonomy" id="2478898"/>
    <lineage>
        <taxon>Eukaryota</taxon>
        <taxon>Fungi</taxon>
        <taxon>Dikarya</taxon>
        <taxon>Basidiomycota</taxon>
        <taxon>Agaricomycotina</taxon>
        <taxon>Agaricomycetes</taxon>
        <taxon>Polyporales</taxon>
        <taxon>Cerrenaceae</taxon>
        <taxon>Cerrena</taxon>
    </lineage>
</organism>
<keyword evidence="3" id="KW-1185">Reference proteome</keyword>
<evidence type="ECO:0000313" key="3">
    <source>
        <dbReference type="Proteomes" id="UP001385951"/>
    </source>
</evidence>
<evidence type="ECO:0000259" key="1">
    <source>
        <dbReference type="Pfam" id="PF10441"/>
    </source>
</evidence>